<evidence type="ECO:0000313" key="3">
    <source>
        <dbReference type="Proteomes" id="UP001623041"/>
    </source>
</evidence>
<organism evidence="2 3">
    <name type="scientific">Bacillus salipaludis</name>
    <dbReference type="NCBI Taxonomy" id="2547811"/>
    <lineage>
        <taxon>Bacteria</taxon>
        <taxon>Bacillati</taxon>
        <taxon>Bacillota</taxon>
        <taxon>Bacilli</taxon>
        <taxon>Bacillales</taxon>
        <taxon>Bacillaceae</taxon>
        <taxon>Bacillus</taxon>
    </lineage>
</organism>
<name>A0ABW8RHD4_9BACI</name>
<evidence type="ECO:0000313" key="2">
    <source>
        <dbReference type="EMBL" id="MFK9092708.1"/>
    </source>
</evidence>
<protein>
    <recommendedName>
        <fullName evidence="4">DUF4330 domain-containing protein</fullName>
    </recommendedName>
</protein>
<sequence>MKKAICISAATIGVIILLVGSFIYIKLNPPLVGGNVGTGDENHIVLVGVGNKGFKDIKITEVLINQNKQPQKLKVQVSNSLKGFMIGDPFDARAQEYGATDLESVTIQPKTSPQLQLDKVNNGTATEKDVIYGITIAQDQPIQTVIIKYRYLGLSFVKTISIRDF</sequence>
<keyword evidence="1" id="KW-0472">Membrane</keyword>
<gene>
    <name evidence="2" type="ORF">ACJEBI_14600</name>
</gene>
<feature type="transmembrane region" description="Helical" evidence="1">
    <location>
        <begin position="7"/>
        <end position="25"/>
    </location>
</feature>
<proteinExistence type="predicted"/>
<keyword evidence="1" id="KW-0812">Transmembrane</keyword>
<dbReference type="Proteomes" id="UP001623041">
    <property type="component" value="Unassembled WGS sequence"/>
</dbReference>
<comment type="caution">
    <text evidence="2">The sequence shown here is derived from an EMBL/GenBank/DDBJ whole genome shotgun (WGS) entry which is preliminary data.</text>
</comment>
<keyword evidence="3" id="KW-1185">Reference proteome</keyword>
<keyword evidence="1" id="KW-1133">Transmembrane helix</keyword>
<evidence type="ECO:0008006" key="4">
    <source>
        <dbReference type="Google" id="ProtNLM"/>
    </source>
</evidence>
<reference evidence="2 3" key="1">
    <citation type="submission" date="2024-11" db="EMBL/GenBank/DDBJ databases">
        <authorList>
            <person name="Lucas J.A."/>
        </authorList>
    </citation>
    <scope>NUCLEOTIDE SEQUENCE [LARGE SCALE GENOMIC DNA]</scope>
    <source>
        <strain evidence="2 3">Z 5.4</strain>
    </source>
</reference>
<accession>A0ABW8RHD4</accession>
<evidence type="ECO:0000256" key="1">
    <source>
        <dbReference type="SAM" id="Phobius"/>
    </source>
</evidence>
<dbReference type="RefSeq" id="WP_406581282.1">
    <property type="nucleotide sequence ID" value="NZ_JBJHQH010000010.1"/>
</dbReference>
<dbReference type="EMBL" id="JBJHQH010000010">
    <property type="protein sequence ID" value="MFK9092708.1"/>
    <property type="molecule type" value="Genomic_DNA"/>
</dbReference>